<dbReference type="InterPro" id="IPR005654">
    <property type="entry name" value="ATPase_AFG1-like"/>
</dbReference>
<protein>
    <submittedName>
        <fullName evidence="3">Cell division protein ZapE</fullName>
    </submittedName>
</protein>
<dbReference type="InterPro" id="IPR027417">
    <property type="entry name" value="P-loop_NTPase"/>
</dbReference>
<dbReference type="Pfam" id="PF03969">
    <property type="entry name" value="AFG1_ATPase"/>
    <property type="match status" value="1"/>
</dbReference>
<keyword evidence="3" id="KW-0132">Cell division</keyword>
<keyword evidence="3" id="KW-0131">Cell cycle</keyword>
<keyword evidence="1" id="KW-0547">Nucleotide-binding</keyword>
<dbReference type="NCBIfam" id="NF040713">
    <property type="entry name" value="ZapE"/>
    <property type="match status" value="1"/>
</dbReference>
<proteinExistence type="predicted"/>
<keyword evidence="2" id="KW-0067">ATP-binding</keyword>
<dbReference type="PANTHER" id="PTHR12169:SF6">
    <property type="entry name" value="AFG1-LIKE ATPASE"/>
    <property type="match status" value="1"/>
</dbReference>
<dbReference type="Proteomes" id="UP000807309">
    <property type="component" value="Unassembled WGS sequence"/>
</dbReference>
<evidence type="ECO:0000313" key="4">
    <source>
        <dbReference type="Proteomes" id="UP000807309"/>
    </source>
</evidence>
<sequence>MESDVIQWDSGQQLAAARLRELVDRHGRPVRRHRGIYLYGRPGRGKTMLMNRFFAEVASQRKRRYHFHQFFAVLHAAAHASGSIDAAMNALLGDARLVCFDEFHVHDIGDAMLIARLLDALFARRIALVVTSNYPPAELLPNPLFHDRFVPTIERILARMDVVAVDGAIDYRGLGSRRRRTGFAAGRYVVAPWWHASRISTPGAWNTDAAQRDNGSDAEISVGARRLHAIATDDDTLVIDFAALCAVPTAAADYVALAQRFRRWEIRDVPLLGEVPPDWAMRFVNLVDVLYDADRELAVVASSVLGELVRGVRGVPDISRLTSRLCELSQSSPEITR</sequence>
<evidence type="ECO:0000313" key="3">
    <source>
        <dbReference type="EMBL" id="MBF6224686.1"/>
    </source>
</evidence>
<accession>A0ABS0C2S6</accession>
<gene>
    <name evidence="3" type="primary">zapE</name>
    <name evidence="3" type="ORF">IU470_06140</name>
</gene>
<keyword evidence="4" id="KW-1185">Reference proteome</keyword>
<name>A0ABS0C2S6_9NOCA</name>
<reference evidence="3 4" key="1">
    <citation type="submission" date="2020-10" db="EMBL/GenBank/DDBJ databases">
        <title>Identification of Nocardia species via Next-generation sequencing and recognition of intraspecies genetic diversity.</title>
        <authorList>
            <person name="Li P."/>
            <person name="Li P."/>
            <person name="Lu B."/>
        </authorList>
    </citation>
    <scope>NUCLEOTIDE SEQUENCE [LARGE SCALE GENOMIC DNA]</scope>
    <source>
        <strain evidence="3 4">N-11</strain>
    </source>
</reference>
<evidence type="ECO:0000256" key="1">
    <source>
        <dbReference type="ARBA" id="ARBA00022741"/>
    </source>
</evidence>
<dbReference type="RefSeq" id="WP_195031996.1">
    <property type="nucleotide sequence ID" value="NZ_JADLRE010000003.1"/>
</dbReference>
<organism evidence="3 4">
    <name type="scientific">Nocardia abscessus</name>
    <dbReference type="NCBI Taxonomy" id="120957"/>
    <lineage>
        <taxon>Bacteria</taxon>
        <taxon>Bacillati</taxon>
        <taxon>Actinomycetota</taxon>
        <taxon>Actinomycetes</taxon>
        <taxon>Mycobacteriales</taxon>
        <taxon>Nocardiaceae</taxon>
        <taxon>Nocardia</taxon>
    </lineage>
</organism>
<dbReference type="GO" id="GO:0051301">
    <property type="term" value="P:cell division"/>
    <property type="evidence" value="ECO:0007669"/>
    <property type="project" value="UniProtKB-KW"/>
</dbReference>
<comment type="caution">
    <text evidence="3">The sequence shown here is derived from an EMBL/GenBank/DDBJ whole genome shotgun (WGS) entry which is preliminary data.</text>
</comment>
<evidence type="ECO:0000256" key="2">
    <source>
        <dbReference type="ARBA" id="ARBA00022840"/>
    </source>
</evidence>
<dbReference type="EMBL" id="JADLRE010000003">
    <property type="protein sequence ID" value="MBF6224686.1"/>
    <property type="molecule type" value="Genomic_DNA"/>
</dbReference>
<dbReference type="Gene3D" id="3.40.50.300">
    <property type="entry name" value="P-loop containing nucleotide triphosphate hydrolases"/>
    <property type="match status" value="1"/>
</dbReference>
<dbReference type="SUPFAM" id="SSF52540">
    <property type="entry name" value="P-loop containing nucleoside triphosphate hydrolases"/>
    <property type="match status" value="1"/>
</dbReference>
<dbReference type="PANTHER" id="PTHR12169">
    <property type="entry name" value="ATPASE N2B"/>
    <property type="match status" value="1"/>
</dbReference>